<dbReference type="AlphaFoldDB" id="A0A8C3CB99"/>
<dbReference type="InterPro" id="IPR000048">
    <property type="entry name" value="IQ_motif_EF-hand-BS"/>
</dbReference>
<feature type="coiled-coil region" evidence="1">
    <location>
        <begin position="10"/>
        <end position="65"/>
    </location>
</feature>
<evidence type="ECO:0000313" key="4">
    <source>
        <dbReference type="Ensembl" id="ENSCMMP00000017371.1"/>
    </source>
</evidence>
<evidence type="ECO:0000313" key="5">
    <source>
        <dbReference type="Proteomes" id="UP000694556"/>
    </source>
</evidence>
<reference evidence="4" key="3">
    <citation type="submission" date="2025-09" db="UniProtKB">
        <authorList>
            <consortium name="Ensembl"/>
        </authorList>
    </citation>
    <scope>IDENTIFICATION</scope>
</reference>
<protein>
    <submittedName>
        <fullName evidence="4">IQ motif containing H</fullName>
    </submittedName>
</protein>
<keyword evidence="5" id="KW-1185">Reference proteome</keyword>
<feature type="domain" description="IQCH-like ATP-grasp" evidence="3">
    <location>
        <begin position="665"/>
        <end position="931"/>
    </location>
</feature>
<accession>A0A8C3CB99</accession>
<dbReference type="PANTHER" id="PTHR14465">
    <property type="entry name" value="IQ DOMAIN-CONTAINING PROTEIN H"/>
    <property type="match status" value="1"/>
</dbReference>
<reference evidence="4" key="1">
    <citation type="submission" date="2018-09" db="EMBL/GenBank/DDBJ databases">
        <title>Common duck and Muscovy duck high density SNP chip.</title>
        <authorList>
            <person name="Vignal A."/>
            <person name="Thebault N."/>
            <person name="Warren W.C."/>
        </authorList>
    </citation>
    <scope>NUCLEOTIDE SEQUENCE [LARGE SCALE GENOMIC DNA]</scope>
</reference>
<dbReference type="InterPro" id="IPR056855">
    <property type="entry name" value="ATP-grasp_IQCH"/>
</dbReference>
<dbReference type="PROSITE" id="PS50096">
    <property type="entry name" value="IQ"/>
    <property type="match status" value="1"/>
</dbReference>
<name>A0A8C3CB99_CAIMO</name>
<keyword evidence="1" id="KW-0175">Coiled coil</keyword>
<sequence length="1088" mass="122025">MAGSEGPGPGRGAEAALVQVQEDLHKLKEKVKNISLKGNVEDVDISDLETTIERAELGLRKHAENYLNAINRQVLTISSTDNNEVHSKQATKWGLHFGASQKQLVLPRVPVEPMTVQACSKSALRISQGSQHQLEMDMKIMLDPENINKKAVLKPQNYEIRLPLITKKRPVPMCSHKTVKSHTASNLWVLPASHHMDSTLPLLDEDIKKGILSLNEQRLIPPAAKITLQTPPVVSKAAPLHEFHRQHKKSTVGEISTRVDPENTDTFTFPNSKETIDGPDSSSQGNTARPLSSSSMVSARKSKPVWTYPAQQLKSELQTPSQTQSLQDPSFDCDVDVCHGTIDQKAPGFLAFKQHYCLSWGSIVFFLEHLEKLLKDYAVPLATISCKKLVEVASDFVLNENPTKGDILSVIKNRSTVEKILNRPGQRYKGQGGTEMAAIKIQATWRRYRARKAYVRFRQQQWASGVIAISWLLHNHMARVKKTLKESRQRHLENFYIRAKHLAANWNRIRTSRRTIIHIPSLGYSQCIREHIPDFALQQNLQMGRLCDILDANVDVIYICPLHLSEELLQYYNKLLGLQAAVRSGNPEDMGDLQDRFKILTPEAINSFPKHHMCLATQLKYSPKTIKRIKILIQSRDAYIIGGVPHKDDLAVADMLNVPILGSVPEVAHLYSTKSGSKRIFASACVPTPPGESDIYNNEQMISVLSQLIIDNMEVRRWLFKVNDESGGNGTAYCDIILHLKCYPWVLKERQKHSAEIWSKKWAHEPALVKISQELPGLLAQHVQPVNEKRFPTWEKFLQTFLSQGGVIEAFPLSENVTNLTVDMLIEPTGEITIVSSGDQLHADGPLRSSGTTIPQCSVDPAVLNSLCLKIGETCKSKGVLGYFSVDFVTFIHPQTMEQQVWATDLDLCYSDQLALTQLMLYVTDGNLDCRSSLFEVPLGSKKMKSQCTQHKETKPPSPGSNRCAVASSQLRHSSLSIIYYNVLLQMCKAHGVGFDLQEKQGTIFILYDDQKRYRLGMITIGEDLQGVLMTFARNLFIIHQEISAPNMQGETNFKMAIQDIEAILGVTGENKLKLEKEQPPEADALKK</sequence>
<evidence type="ECO:0000259" key="3">
    <source>
        <dbReference type="Pfam" id="PF24923"/>
    </source>
</evidence>
<dbReference type="Proteomes" id="UP000694556">
    <property type="component" value="Chromosome 11"/>
</dbReference>
<dbReference type="SMART" id="SM00015">
    <property type="entry name" value="IQ"/>
    <property type="match status" value="1"/>
</dbReference>
<reference evidence="4" key="2">
    <citation type="submission" date="2025-08" db="UniProtKB">
        <authorList>
            <consortium name="Ensembl"/>
        </authorList>
    </citation>
    <scope>IDENTIFICATION</scope>
</reference>
<feature type="compositionally biased region" description="Polar residues" evidence="2">
    <location>
        <begin position="264"/>
        <end position="273"/>
    </location>
</feature>
<proteinExistence type="predicted"/>
<evidence type="ECO:0000256" key="1">
    <source>
        <dbReference type="SAM" id="Coils"/>
    </source>
</evidence>
<feature type="region of interest" description="Disordered" evidence="2">
    <location>
        <begin position="244"/>
        <end position="303"/>
    </location>
</feature>
<dbReference type="CDD" id="cd23767">
    <property type="entry name" value="IQCD"/>
    <property type="match status" value="1"/>
</dbReference>
<dbReference type="PANTHER" id="PTHR14465:SF0">
    <property type="entry name" value="IQ DOMAIN-CONTAINING PROTEIN H"/>
    <property type="match status" value="1"/>
</dbReference>
<dbReference type="Pfam" id="PF24923">
    <property type="entry name" value="ATP-grasp_IQCH"/>
    <property type="match status" value="1"/>
</dbReference>
<organism evidence="4 5">
    <name type="scientific">Cairina moschata</name>
    <name type="common">Muscovy duck</name>
    <dbReference type="NCBI Taxonomy" id="8855"/>
    <lineage>
        <taxon>Eukaryota</taxon>
        <taxon>Metazoa</taxon>
        <taxon>Chordata</taxon>
        <taxon>Craniata</taxon>
        <taxon>Vertebrata</taxon>
        <taxon>Euteleostomi</taxon>
        <taxon>Archelosauria</taxon>
        <taxon>Archosauria</taxon>
        <taxon>Dinosauria</taxon>
        <taxon>Saurischia</taxon>
        <taxon>Theropoda</taxon>
        <taxon>Coelurosauria</taxon>
        <taxon>Aves</taxon>
        <taxon>Neognathae</taxon>
        <taxon>Galloanserae</taxon>
        <taxon>Anseriformes</taxon>
        <taxon>Anatidae</taxon>
        <taxon>Anatinae</taxon>
        <taxon>Cairina</taxon>
    </lineage>
</organism>
<evidence type="ECO:0000256" key="2">
    <source>
        <dbReference type="SAM" id="MobiDB-lite"/>
    </source>
</evidence>
<dbReference type="InterPro" id="IPR038752">
    <property type="entry name" value="IQCH"/>
</dbReference>
<dbReference type="Pfam" id="PF00612">
    <property type="entry name" value="IQ"/>
    <property type="match status" value="1"/>
</dbReference>
<feature type="compositionally biased region" description="Polar residues" evidence="2">
    <location>
        <begin position="280"/>
        <end position="291"/>
    </location>
</feature>
<dbReference type="Ensembl" id="ENSCMMT00000019095.1">
    <property type="protein sequence ID" value="ENSCMMP00000017371.1"/>
    <property type="gene ID" value="ENSCMMG00000011048.1"/>
</dbReference>